<dbReference type="PROSITE" id="PS50206">
    <property type="entry name" value="RHODANESE_3"/>
    <property type="match status" value="1"/>
</dbReference>
<dbReference type="PANTHER" id="PTHR43268:SF3">
    <property type="entry name" value="RHODANESE-LIKE DOMAIN-CONTAINING PROTEIN 7-RELATED"/>
    <property type="match status" value="1"/>
</dbReference>
<keyword evidence="5" id="KW-1185">Reference proteome</keyword>
<comment type="catalytic activity">
    <reaction evidence="1">
        <text>uridine(34) in tRNA + AH2 + O2 = 5-hydroxyuridine(34) in tRNA + A + H2O</text>
        <dbReference type="Rhea" id="RHEA:64224"/>
        <dbReference type="Rhea" id="RHEA-COMP:11727"/>
        <dbReference type="Rhea" id="RHEA-COMP:13381"/>
        <dbReference type="ChEBI" id="CHEBI:13193"/>
        <dbReference type="ChEBI" id="CHEBI:15377"/>
        <dbReference type="ChEBI" id="CHEBI:15379"/>
        <dbReference type="ChEBI" id="CHEBI:17499"/>
        <dbReference type="ChEBI" id="CHEBI:65315"/>
        <dbReference type="ChEBI" id="CHEBI:136877"/>
    </reaction>
</comment>
<dbReference type="InterPro" id="IPR040503">
    <property type="entry name" value="TRHO_N"/>
</dbReference>
<dbReference type="GO" id="GO:0006400">
    <property type="term" value="P:tRNA modification"/>
    <property type="evidence" value="ECO:0007669"/>
    <property type="project" value="UniProtKB-UniRule"/>
</dbReference>
<feature type="region of interest" description="Disordered" evidence="2">
    <location>
        <begin position="285"/>
        <end position="338"/>
    </location>
</feature>
<dbReference type="SMART" id="SM00450">
    <property type="entry name" value="RHOD"/>
    <property type="match status" value="1"/>
</dbReference>
<protein>
    <recommendedName>
        <fullName evidence="1">tRNA uridine(34) hydroxylase</fullName>
        <ecNumber evidence="1">1.14.-.-</ecNumber>
    </recommendedName>
    <alternativeName>
        <fullName evidence="1">tRNA hydroxylation protein O</fullName>
    </alternativeName>
</protein>
<evidence type="ECO:0000259" key="3">
    <source>
        <dbReference type="PROSITE" id="PS50206"/>
    </source>
</evidence>
<dbReference type="HAMAP" id="MF_00469">
    <property type="entry name" value="TrhO"/>
    <property type="match status" value="1"/>
</dbReference>
<dbReference type="OrthoDB" id="9778326at2"/>
<feature type="domain" description="Rhodanese" evidence="3">
    <location>
        <begin position="131"/>
        <end position="230"/>
    </location>
</feature>
<dbReference type="AlphaFoldDB" id="A0A1N6CNQ8"/>
<sequence length="338" mass="37775">MTEAPSVSGDEIRVAALYHFAVVDDPAMLQAPILERCEALGLKGTILLASEGMNGTIAGSAEAITDVMSYLRSLPGFDRLEVKYSSAAEMPFLRMKVRLKKEIVSMGVEGIDAARAKGEYVDPADWNAMISDPDTVVIDTRNGYEVAIGSFEGAINPETETFRDFPAWFDNFAKEIRQQTDKSPRIAMFCTGGIRCEKATAYVKAQGFDDVHHLKGGILKYLENIPEEQSSWEGDCFLFDQRVAVGHGLKQSDYGQCHACRMPLSPEDRQSDTYVPGESCPYCHETRTEEQRRRYRERQRQVEKAAQEGRAHLAQKLDKTPGGGFEPDTGWDKDINWK</sequence>
<comment type="function">
    <text evidence="1">Catalyzes oxygen-dependent 5-hydroxyuridine (ho5U) modification at position 34 in tRNAs.</text>
</comment>
<dbReference type="NCBIfam" id="NF001136">
    <property type="entry name" value="PRK00142.1-4"/>
    <property type="match status" value="1"/>
</dbReference>
<evidence type="ECO:0000256" key="1">
    <source>
        <dbReference type="HAMAP-Rule" id="MF_00469"/>
    </source>
</evidence>
<dbReference type="GO" id="GO:0016705">
    <property type="term" value="F:oxidoreductase activity, acting on paired donors, with incorporation or reduction of molecular oxygen"/>
    <property type="evidence" value="ECO:0007669"/>
    <property type="project" value="UniProtKB-UniRule"/>
</dbReference>
<evidence type="ECO:0000256" key="2">
    <source>
        <dbReference type="SAM" id="MobiDB-lite"/>
    </source>
</evidence>
<evidence type="ECO:0000313" key="4">
    <source>
        <dbReference type="EMBL" id="SIN60099.1"/>
    </source>
</evidence>
<organism evidence="4 5">
    <name type="scientific">Parasphingorhabdus marina DSM 22363</name>
    <dbReference type="NCBI Taxonomy" id="1123272"/>
    <lineage>
        <taxon>Bacteria</taxon>
        <taxon>Pseudomonadati</taxon>
        <taxon>Pseudomonadota</taxon>
        <taxon>Alphaproteobacteria</taxon>
        <taxon>Sphingomonadales</taxon>
        <taxon>Sphingomonadaceae</taxon>
        <taxon>Parasphingorhabdus</taxon>
    </lineage>
</organism>
<dbReference type="STRING" id="1123272.SAMN02745824_0586"/>
<dbReference type="EC" id="1.14.-.-" evidence="1"/>
<keyword evidence="1" id="KW-0560">Oxidoreductase</keyword>
<dbReference type="EMBL" id="FSQW01000001">
    <property type="protein sequence ID" value="SIN60099.1"/>
    <property type="molecule type" value="Genomic_DNA"/>
</dbReference>
<dbReference type="PANTHER" id="PTHR43268">
    <property type="entry name" value="THIOSULFATE SULFURTRANSFERASE/RHODANESE-LIKE DOMAIN-CONTAINING PROTEIN 2"/>
    <property type="match status" value="1"/>
</dbReference>
<name>A0A1N6CNQ8_9SPHN</name>
<dbReference type="Gene3D" id="3.40.250.10">
    <property type="entry name" value="Rhodanese-like domain"/>
    <property type="match status" value="1"/>
</dbReference>
<dbReference type="InterPro" id="IPR036873">
    <property type="entry name" value="Rhodanese-like_dom_sf"/>
</dbReference>
<comment type="similarity">
    <text evidence="1">Belongs to the TrhO family.</text>
</comment>
<accession>A0A1N6CNQ8</accession>
<dbReference type="Pfam" id="PF00581">
    <property type="entry name" value="Rhodanese"/>
    <property type="match status" value="1"/>
</dbReference>
<dbReference type="InterPro" id="IPR001763">
    <property type="entry name" value="Rhodanese-like_dom"/>
</dbReference>
<dbReference type="Gene3D" id="3.30.70.100">
    <property type="match status" value="1"/>
</dbReference>
<gene>
    <name evidence="1" type="primary">trhO</name>
    <name evidence="4" type="ORF">SAMN02745824_0586</name>
</gene>
<dbReference type="RefSeq" id="WP_074203642.1">
    <property type="nucleotide sequence ID" value="NZ_FSQW01000001.1"/>
</dbReference>
<reference evidence="5" key="1">
    <citation type="submission" date="2016-11" db="EMBL/GenBank/DDBJ databases">
        <authorList>
            <person name="Varghese N."/>
            <person name="Submissions S."/>
        </authorList>
    </citation>
    <scope>NUCLEOTIDE SEQUENCE [LARGE SCALE GENOMIC DNA]</scope>
    <source>
        <strain evidence="5">DSM 22363</strain>
    </source>
</reference>
<dbReference type="Proteomes" id="UP000185192">
    <property type="component" value="Unassembled WGS sequence"/>
</dbReference>
<evidence type="ECO:0000313" key="5">
    <source>
        <dbReference type="Proteomes" id="UP000185192"/>
    </source>
</evidence>
<dbReference type="Pfam" id="PF17773">
    <property type="entry name" value="UPF0176_N"/>
    <property type="match status" value="1"/>
</dbReference>
<dbReference type="InterPro" id="IPR020936">
    <property type="entry name" value="TrhO"/>
</dbReference>
<keyword evidence="1" id="KW-0819">tRNA processing</keyword>
<dbReference type="SUPFAM" id="SSF52821">
    <property type="entry name" value="Rhodanese/Cell cycle control phosphatase"/>
    <property type="match status" value="1"/>
</dbReference>
<proteinExistence type="inferred from homology"/>
<feature type="compositionally biased region" description="Basic and acidic residues" evidence="2">
    <location>
        <begin position="285"/>
        <end position="319"/>
    </location>
</feature>
<dbReference type="CDD" id="cd01518">
    <property type="entry name" value="RHOD_YceA"/>
    <property type="match status" value="1"/>
</dbReference>